<proteinExistence type="predicted"/>
<accession>A0A653LNU5</accession>
<organism evidence="1 2">
    <name type="scientific">Maribacter litoralis</name>
    <dbReference type="NCBI Taxonomy" id="2059726"/>
    <lineage>
        <taxon>Bacteria</taxon>
        <taxon>Pseudomonadati</taxon>
        <taxon>Bacteroidota</taxon>
        <taxon>Flavobacteriia</taxon>
        <taxon>Flavobacteriales</taxon>
        <taxon>Flavobacteriaceae</taxon>
        <taxon>Maribacter</taxon>
    </lineage>
</organism>
<evidence type="ECO:0000313" key="1">
    <source>
        <dbReference type="EMBL" id="VXA93833.1"/>
    </source>
</evidence>
<gene>
    <name evidence="1" type="ORF">MARI151_10088</name>
</gene>
<dbReference type="EMBL" id="CABWLR010000001">
    <property type="protein sequence ID" value="VXA93833.1"/>
    <property type="molecule type" value="Genomic_DNA"/>
</dbReference>
<sequence length="46" mass="5330">MSNDTILTSTFHGYTIKYSTKLNKAIMLRTDNYHVLKSDSISPLYF</sequence>
<name>A0A653LNU5_9FLAO</name>
<protein>
    <submittedName>
        <fullName evidence="1">Uncharacterized protein</fullName>
    </submittedName>
</protein>
<dbReference type="Proteomes" id="UP000430202">
    <property type="component" value="Unassembled WGS sequence"/>
</dbReference>
<dbReference type="AlphaFoldDB" id="A0A653LNU5"/>
<reference evidence="1 2" key="1">
    <citation type="submission" date="2019-10" db="EMBL/GenBank/DDBJ databases">
        <authorList>
            <person name="Karimi E."/>
        </authorList>
    </citation>
    <scope>NUCLEOTIDE SEQUENCE [LARGE SCALE GENOMIC DNA]</scope>
    <source>
        <strain evidence="1">Maribacter sp. 151</strain>
    </source>
</reference>
<evidence type="ECO:0000313" key="2">
    <source>
        <dbReference type="Proteomes" id="UP000430202"/>
    </source>
</evidence>
<keyword evidence="2" id="KW-1185">Reference proteome</keyword>